<keyword evidence="3" id="KW-1185">Reference proteome</keyword>
<dbReference type="PANTHER" id="PTHR42678:SF34">
    <property type="entry name" value="OS04G0183300 PROTEIN"/>
    <property type="match status" value="1"/>
</dbReference>
<reference evidence="2" key="1">
    <citation type="journal article" date="2023" name="Mol. Phylogenet. Evol.">
        <title>Genome-scale phylogeny and comparative genomics of the fungal order Sordariales.</title>
        <authorList>
            <person name="Hensen N."/>
            <person name="Bonometti L."/>
            <person name="Westerberg I."/>
            <person name="Brannstrom I.O."/>
            <person name="Guillou S."/>
            <person name="Cros-Aarteil S."/>
            <person name="Calhoun S."/>
            <person name="Haridas S."/>
            <person name="Kuo A."/>
            <person name="Mondo S."/>
            <person name="Pangilinan J."/>
            <person name="Riley R."/>
            <person name="LaButti K."/>
            <person name="Andreopoulos B."/>
            <person name="Lipzen A."/>
            <person name="Chen C."/>
            <person name="Yan M."/>
            <person name="Daum C."/>
            <person name="Ng V."/>
            <person name="Clum A."/>
            <person name="Steindorff A."/>
            <person name="Ohm R.A."/>
            <person name="Martin F."/>
            <person name="Silar P."/>
            <person name="Natvig D.O."/>
            <person name="Lalanne C."/>
            <person name="Gautier V."/>
            <person name="Ament-Velasquez S.L."/>
            <person name="Kruys A."/>
            <person name="Hutchinson M.I."/>
            <person name="Powell A.J."/>
            <person name="Barry K."/>
            <person name="Miller A.N."/>
            <person name="Grigoriev I.V."/>
            <person name="Debuchy R."/>
            <person name="Gladieux P."/>
            <person name="Hiltunen Thoren M."/>
            <person name="Johannesson H."/>
        </authorList>
    </citation>
    <scope>NUCLEOTIDE SEQUENCE</scope>
    <source>
        <strain evidence="2">PSN243</strain>
    </source>
</reference>
<dbReference type="PANTHER" id="PTHR42678">
    <property type="entry name" value="AMIDASE"/>
    <property type="match status" value="1"/>
</dbReference>
<organism evidence="2 3">
    <name type="scientific">Podospora aff. communis PSN243</name>
    <dbReference type="NCBI Taxonomy" id="3040156"/>
    <lineage>
        <taxon>Eukaryota</taxon>
        <taxon>Fungi</taxon>
        <taxon>Dikarya</taxon>
        <taxon>Ascomycota</taxon>
        <taxon>Pezizomycotina</taxon>
        <taxon>Sordariomycetes</taxon>
        <taxon>Sordariomycetidae</taxon>
        <taxon>Sordariales</taxon>
        <taxon>Podosporaceae</taxon>
        <taxon>Podospora</taxon>
    </lineage>
</organism>
<dbReference type="InterPro" id="IPR036928">
    <property type="entry name" value="AS_sf"/>
</dbReference>
<protein>
    <submittedName>
        <fullName evidence="2">Amidase signature domain-containing protein</fullName>
    </submittedName>
</protein>
<dbReference type="Gene3D" id="3.90.1300.10">
    <property type="entry name" value="Amidase signature (AS) domain"/>
    <property type="match status" value="1"/>
</dbReference>
<dbReference type="InterPro" id="IPR023631">
    <property type="entry name" value="Amidase_dom"/>
</dbReference>
<gene>
    <name evidence="2" type="ORF">QBC34DRAFT_462992</name>
</gene>
<dbReference type="SUPFAM" id="SSF75304">
    <property type="entry name" value="Amidase signature (AS) enzymes"/>
    <property type="match status" value="1"/>
</dbReference>
<comment type="caution">
    <text evidence="2">The sequence shown here is derived from an EMBL/GenBank/DDBJ whole genome shotgun (WGS) entry which is preliminary data.</text>
</comment>
<dbReference type="Pfam" id="PF01425">
    <property type="entry name" value="Amidase"/>
    <property type="match status" value="1"/>
</dbReference>
<dbReference type="AlphaFoldDB" id="A0AAV9GN61"/>
<evidence type="ECO:0000259" key="1">
    <source>
        <dbReference type="Pfam" id="PF01425"/>
    </source>
</evidence>
<name>A0AAV9GN61_9PEZI</name>
<dbReference type="Proteomes" id="UP001321760">
    <property type="component" value="Unassembled WGS sequence"/>
</dbReference>
<sequence>MDPSQKGIPTSIPSFLTITLDEIAAGLDSGFFTVQDLTQTALTRIGEVQDTLHAVIELNSNALAIARLLDDELKASGRRRGPLFGAPILIKDNIFVAEDNLRSSSGSSVLLGTRPPRESPVVSRLREAGAVILGSANLSEWANFRSKVSNSGWSQRGGQTLGAYHHKMNPSGSSSGSAVAADVGLCLAAIGTETWGSLIYPADANNVVALKPTLGLVSRDATIPVSLEKDTPGPVARTFKDAAAILGIIAGSDPNDPATYSIPFDEIPDYTKSCTMADVSKFKIGIPRNTMSGVPGHVQKEFDRAVQGLRDLGVEVIDIDFAGFEESAKLEFDEQLWVMATEFRVSINKYLAELEENPRNIRSLEDIIELTKNGPEEDYPHRDMILWELALKTSRVGERYTRAKEREERFAGPEGILGAMEAHGLDAIITPNCAKTCSYFAAGGGLPMIGVPLGYAPDDTPVKWSDRNDTVDEAPNRPYGLGIVGKAFSEEVLVKVAFAVESVTQTRKRAKHLVLPNTDLDDVVGEIVGR</sequence>
<reference evidence="2" key="2">
    <citation type="submission" date="2023-05" db="EMBL/GenBank/DDBJ databases">
        <authorList>
            <consortium name="Lawrence Berkeley National Laboratory"/>
            <person name="Steindorff A."/>
            <person name="Hensen N."/>
            <person name="Bonometti L."/>
            <person name="Westerberg I."/>
            <person name="Brannstrom I.O."/>
            <person name="Guillou S."/>
            <person name="Cros-Aarteil S."/>
            <person name="Calhoun S."/>
            <person name="Haridas S."/>
            <person name="Kuo A."/>
            <person name="Mondo S."/>
            <person name="Pangilinan J."/>
            <person name="Riley R."/>
            <person name="Labutti K."/>
            <person name="Andreopoulos B."/>
            <person name="Lipzen A."/>
            <person name="Chen C."/>
            <person name="Yanf M."/>
            <person name="Daum C."/>
            <person name="Ng V."/>
            <person name="Clum A."/>
            <person name="Ohm R."/>
            <person name="Martin F."/>
            <person name="Silar P."/>
            <person name="Natvig D."/>
            <person name="Lalanne C."/>
            <person name="Gautier V."/>
            <person name="Ament-Velasquez S.L."/>
            <person name="Kruys A."/>
            <person name="Hutchinson M.I."/>
            <person name="Powell A.J."/>
            <person name="Barry K."/>
            <person name="Miller A.N."/>
            <person name="Grigoriev I.V."/>
            <person name="Debuchy R."/>
            <person name="Gladieux P."/>
            <person name="Thoren M.H."/>
            <person name="Johannesson H."/>
        </authorList>
    </citation>
    <scope>NUCLEOTIDE SEQUENCE</scope>
    <source>
        <strain evidence="2">PSN243</strain>
    </source>
</reference>
<feature type="domain" description="Amidase" evidence="1">
    <location>
        <begin position="36"/>
        <end position="438"/>
    </location>
</feature>
<proteinExistence type="predicted"/>
<dbReference type="EMBL" id="MU865936">
    <property type="protein sequence ID" value="KAK4449658.1"/>
    <property type="molecule type" value="Genomic_DNA"/>
</dbReference>
<accession>A0AAV9GN61</accession>
<evidence type="ECO:0000313" key="3">
    <source>
        <dbReference type="Proteomes" id="UP001321760"/>
    </source>
</evidence>
<evidence type="ECO:0000313" key="2">
    <source>
        <dbReference type="EMBL" id="KAK4449658.1"/>
    </source>
</evidence>